<organism evidence="2 3">
    <name type="scientific">Glossina austeni</name>
    <name type="common">Savannah tsetse fly</name>
    <dbReference type="NCBI Taxonomy" id="7395"/>
    <lineage>
        <taxon>Eukaryota</taxon>
        <taxon>Metazoa</taxon>
        <taxon>Ecdysozoa</taxon>
        <taxon>Arthropoda</taxon>
        <taxon>Hexapoda</taxon>
        <taxon>Insecta</taxon>
        <taxon>Pterygota</taxon>
        <taxon>Neoptera</taxon>
        <taxon>Endopterygota</taxon>
        <taxon>Diptera</taxon>
        <taxon>Brachycera</taxon>
        <taxon>Muscomorpha</taxon>
        <taxon>Hippoboscoidea</taxon>
        <taxon>Glossinidae</taxon>
        <taxon>Glossina</taxon>
    </lineage>
</organism>
<keyword evidence="3" id="KW-1185">Reference proteome</keyword>
<reference evidence="2" key="1">
    <citation type="submission" date="2020-05" db="UniProtKB">
        <authorList>
            <consortium name="EnsemblMetazoa"/>
        </authorList>
    </citation>
    <scope>IDENTIFICATION</scope>
    <source>
        <strain evidence="2">TTRI</strain>
    </source>
</reference>
<accession>A0A1A9UYD2</accession>
<proteinExistence type="predicted"/>
<dbReference type="VEuPathDB" id="VectorBase:GAUT019698"/>
<evidence type="ECO:0000313" key="2">
    <source>
        <dbReference type="EnsemblMetazoa" id="GAUT019698-PA"/>
    </source>
</evidence>
<dbReference type="AlphaFoldDB" id="A0A1A9UYD2"/>
<name>A0A1A9UYD2_GLOAU</name>
<dbReference type="EnsemblMetazoa" id="GAUT019698-RA">
    <property type="protein sequence ID" value="GAUT019698-PA"/>
    <property type="gene ID" value="GAUT019698"/>
</dbReference>
<evidence type="ECO:0000256" key="1">
    <source>
        <dbReference type="SAM" id="MobiDB-lite"/>
    </source>
</evidence>
<feature type="region of interest" description="Disordered" evidence="1">
    <location>
        <begin position="65"/>
        <end position="97"/>
    </location>
</feature>
<protein>
    <submittedName>
        <fullName evidence="2">Uncharacterized protein</fullName>
    </submittedName>
</protein>
<dbReference type="Proteomes" id="UP000078200">
    <property type="component" value="Unassembled WGS sequence"/>
</dbReference>
<sequence length="104" mass="11857">MSNNSERNSTHLFNTSLSTRYDQIFQRYQLGRESIFEDNSIVCLPSGQFQSFISKLDRILTMSNEDSSHNINTTPLENAENYNASEERQSATATGVDLVQRMVD</sequence>
<feature type="compositionally biased region" description="Polar residues" evidence="1">
    <location>
        <begin position="65"/>
        <end position="84"/>
    </location>
</feature>
<evidence type="ECO:0000313" key="3">
    <source>
        <dbReference type="Proteomes" id="UP000078200"/>
    </source>
</evidence>